<evidence type="ECO:0000256" key="4">
    <source>
        <dbReference type="ARBA" id="ARBA00023315"/>
    </source>
</evidence>
<comment type="catalytic activity">
    <reaction evidence="7 15">
        <text>N-terminal L-lysyl-[protein] + L-leucyl-tRNA(Leu) = N-terminal L-leucyl-L-lysyl-[protein] + tRNA(Leu) + H(+)</text>
        <dbReference type="Rhea" id="RHEA:12340"/>
        <dbReference type="Rhea" id="RHEA-COMP:9613"/>
        <dbReference type="Rhea" id="RHEA-COMP:9622"/>
        <dbReference type="Rhea" id="RHEA-COMP:12670"/>
        <dbReference type="Rhea" id="RHEA-COMP:12671"/>
        <dbReference type="ChEBI" id="CHEBI:15378"/>
        <dbReference type="ChEBI" id="CHEBI:65249"/>
        <dbReference type="ChEBI" id="CHEBI:78442"/>
        <dbReference type="ChEBI" id="CHEBI:78494"/>
        <dbReference type="ChEBI" id="CHEBI:133043"/>
        <dbReference type="EC" id="2.3.2.6"/>
    </reaction>
</comment>
<dbReference type="PANTHER" id="PTHR30098:SF2">
    <property type="entry name" value="LEUCYL_PHENYLALANYL-TRNA--PROTEIN TRANSFERASE"/>
    <property type="match status" value="1"/>
</dbReference>
<dbReference type="GO" id="GO:0008914">
    <property type="term" value="F:leucyl-tRNA--protein transferase activity"/>
    <property type="evidence" value="ECO:0007669"/>
    <property type="project" value="UniProtKB-UniRule"/>
</dbReference>
<dbReference type="SUPFAM" id="SSF55729">
    <property type="entry name" value="Acyl-CoA N-acyltransferases (Nat)"/>
    <property type="match status" value="1"/>
</dbReference>
<dbReference type="EMBL" id="FNUT01000001">
    <property type="protein sequence ID" value="SEF43507.1"/>
    <property type="molecule type" value="Genomic_DNA"/>
</dbReference>
<evidence type="ECO:0000256" key="15">
    <source>
        <dbReference type="HAMAP-Rule" id="MF_00688"/>
    </source>
</evidence>
<reference evidence="17" key="1">
    <citation type="submission" date="2016-10" db="EMBL/GenBank/DDBJ databases">
        <authorList>
            <person name="Varghese N."/>
            <person name="Submissions S."/>
        </authorList>
    </citation>
    <scope>NUCLEOTIDE SEQUENCE [LARGE SCALE GENOMIC DNA]</scope>
    <source>
        <strain evidence="17">DSM 22361</strain>
    </source>
</reference>
<evidence type="ECO:0000256" key="10">
    <source>
        <dbReference type="ARBA" id="ARBA00066767"/>
    </source>
</evidence>
<dbReference type="FunFam" id="3.30.70.3550:FF:000001">
    <property type="entry name" value="Leucyl/phenylalanyl-tRNA--protein transferase"/>
    <property type="match status" value="1"/>
</dbReference>
<dbReference type="RefSeq" id="WP_103904786.1">
    <property type="nucleotide sequence ID" value="NZ_CP049246.1"/>
</dbReference>
<dbReference type="InterPro" id="IPR004616">
    <property type="entry name" value="Leu/Phe-tRNA_Trfase"/>
</dbReference>
<dbReference type="NCBIfam" id="TIGR00667">
    <property type="entry name" value="aat"/>
    <property type="match status" value="1"/>
</dbReference>
<comment type="function">
    <text evidence="8 15">Functions in the N-end rule pathway of protein degradation where it conjugates Leu, Phe and, less efficiently, Met from aminoacyl-tRNAs to the N-termini of proteins containing an N-terminal arginine or lysine.</text>
</comment>
<accession>A0A1H5S0Z3</accession>
<evidence type="ECO:0000256" key="5">
    <source>
        <dbReference type="ARBA" id="ARBA00050607"/>
    </source>
</evidence>
<evidence type="ECO:0000256" key="1">
    <source>
        <dbReference type="ARBA" id="ARBA00004496"/>
    </source>
</evidence>
<evidence type="ECO:0000256" key="3">
    <source>
        <dbReference type="ARBA" id="ARBA00022679"/>
    </source>
</evidence>
<dbReference type="Gene3D" id="3.40.630.70">
    <property type="entry name" value="Leucyl/phenylalanyl-tRNA-protein transferase, C-terminal domain"/>
    <property type="match status" value="1"/>
</dbReference>
<dbReference type="EC" id="2.3.2.6" evidence="10 15"/>
<dbReference type="Gene3D" id="3.30.70.3550">
    <property type="entry name" value="Leucyl/phenylalanyl-tRNA-protein transferase, N-terminal domain"/>
    <property type="match status" value="1"/>
</dbReference>
<dbReference type="AlphaFoldDB" id="A0A1H5S0Z3"/>
<dbReference type="Proteomes" id="UP000236731">
    <property type="component" value="Unassembled WGS sequence"/>
</dbReference>
<proteinExistence type="inferred from homology"/>
<dbReference type="GO" id="GO:0005737">
    <property type="term" value="C:cytoplasm"/>
    <property type="evidence" value="ECO:0007669"/>
    <property type="project" value="UniProtKB-SubCell"/>
</dbReference>
<dbReference type="InterPro" id="IPR016181">
    <property type="entry name" value="Acyl_CoA_acyltransferase"/>
</dbReference>
<evidence type="ECO:0000313" key="16">
    <source>
        <dbReference type="EMBL" id="SEF43507.1"/>
    </source>
</evidence>
<keyword evidence="4 15" id="KW-0012">Acyltransferase</keyword>
<protein>
    <recommendedName>
        <fullName evidence="11 15">Leucyl/phenylalanyl-tRNA--protein transferase</fullName>
        <ecNumber evidence="10 15">2.3.2.6</ecNumber>
    </recommendedName>
    <alternativeName>
        <fullName evidence="12 15">L/F-transferase</fullName>
    </alternativeName>
    <alternativeName>
        <fullName evidence="13 15">Leucyltransferase</fullName>
    </alternativeName>
    <alternativeName>
        <fullName evidence="14 15">Phenyalanyltransferase</fullName>
    </alternativeName>
</protein>
<keyword evidence="3 15" id="KW-0808">Transferase</keyword>
<dbReference type="InterPro" id="IPR042221">
    <property type="entry name" value="Leu/Phe-tRNA_Trfase_N"/>
</dbReference>
<evidence type="ECO:0000313" key="17">
    <source>
        <dbReference type="Proteomes" id="UP000236731"/>
    </source>
</evidence>
<evidence type="ECO:0000256" key="13">
    <source>
        <dbReference type="ARBA" id="ARBA00077165"/>
    </source>
</evidence>
<evidence type="ECO:0000256" key="7">
    <source>
        <dbReference type="ARBA" id="ARBA00051538"/>
    </source>
</evidence>
<dbReference type="OrthoDB" id="9790282at2"/>
<name>A0A1H5S0Z3_9SPHI</name>
<dbReference type="GO" id="GO:0030163">
    <property type="term" value="P:protein catabolic process"/>
    <property type="evidence" value="ECO:0007669"/>
    <property type="project" value="UniProtKB-UniRule"/>
</dbReference>
<comment type="subcellular location">
    <subcellularLocation>
        <location evidence="1 15">Cytoplasm</location>
    </subcellularLocation>
</comment>
<comment type="catalytic activity">
    <reaction evidence="5 15">
        <text>L-phenylalanyl-tRNA(Phe) + an N-terminal L-alpha-aminoacyl-[protein] = an N-terminal L-phenylalanyl-L-alpha-aminoacyl-[protein] + tRNA(Phe)</text>
        <dbReference type="Rhea" id="RHEA:43632"/>
        <dbReference type="Rhea" id="RHEA-COMP:9668"/>
        <dbReference type="Rhea" id="RHEA-COMP:9699"/>
        <dbReference type="Rhea" id="RHEA-COMP:10636"/>
        <dbReference type="Rhea" id="RHEA-COMP:10637"/>
        <dbReference type="ChEBI" id="CHEBI:78442"/>
        <dbReference type="ChEBI" id="CHEBI:78531"/>
        <dbReference type="ChEBI" id="CHEBI:78597"/>
        <dbReference type="ChEBI" id="CHEBI:83561"/>
        <dbReference type="EC" id="2.3.2.6"/>
    </reaction>
</comment>
<dbReference type="HAMAP" id="MF_00688">
    <property type="entry name" value="Leu_Phe_trans"/>
    <property type="match status" value="1"/>
</dbReference>
<evidence type="ECO:0000256" key="12">
    <source>
        <dbReference type="ARBA" id="ARBA00077136"/>
    </source>
</evidence>
<keyword evidence="2 15" id="KW-0963">Cytoplasm</keyword>
<comment type="similarity">
    <text evidence="9 15">Belongs to the L/F-transferase family.</text>
</comment>
<evidence type="ECO:0000256" key="6">
    <source>
        <dbReference type="ARBA" id="ARBA00050652"/>
    </source>
</evidence>
<evidence type="ECO:0000256" key="2">
    <source>
        <dbReference type="ARBA" id="ARBA00022490"/>
    </source>
</evidence>
<evidence type="ECO:0000256" key="11">
    <source>
        <dbReference type="ARBA" id="ARBA00074372"/>
    </source>
</evidence>
<evidence type="ECO:0000256" key="8">
    <source>
        <dbReference type="ARBA" id="ARBA00054043"/>
    </source>
</evidence>
<gene>
    <name evidence="15" type="primary">aat</name>
    <name evidence="16" type="ORF">SAMN05421877_101113</name>
</gene>
<keyword evidence="17" id="KW-1185">Reference proteome</keyword>
<evidence type="ECO:0000256" key="14">
    <source>
        <dbReference type="ARBA" id="ARBA00083640"/>
    </source>
</evidence>
<organism evidence="16 17">
    <name type="scientific">Sphingobacterium lactis</name>
    <dbReference type="NCBI Taxonomy" id="797291"/>
    <lineage>
        <taxon>Bacteria</taxon>
        <taxon>Pseudomonadati</taxon>
        <taxon>Bacteroidota</taxon>
        <taxon>Sphingobacteriia</taxon>
        <taxon>Sphingobacteriales</taxon>
        <taxon>Sphingobacteriaceae</taxon>
        <taxon>Sphingobacterium</taxon>
    </lineage>
</organism>
<dbReference type="Pfam" id="PF03588">
    <property type="entry name" value="Leu_Phe_trans"/>
    <property type="match status" value="1"/>
</dbReference>
<sequence>MIFQLDENELVFPHPSLADEDGLLAVGGDLRTERLLLAYENAIFPWYSEDTPILWYAPHDRFVLYPQRLKISKSMQQVLRSRKFRVSCDTAFDRVIQYCASVSRKDQDGTWIVDDMQQAYSKLHREGFAHSIEVWQGEELVGGLYGVQVGKVFCGESMFSLVSNASKVALIFLAQRFGLELIDCQIPSEHLERMGAETISQKEYLHILEQQENQPYAFQAAL</sequence>
<dbReference type="InterPro" id="IPR042203">
    <property type="entry name" value="Leu/Phe-tRNA_Trfase_C"/>
</dbReference>
<dbReference type="PANTHER" id="PTHR30098">
    <property type="entry name" value="LEUCYL/PHENYLALANYL-TRNA--PROTEIN TRANSFERASE"/>
    <property type="match status" value="1"/>
</dbReference>
<evidence type="ECO:0000256" key="9">
    <source>
        <dbReference type="ARBA" id="ARBA00061535"/>
    </source>
</evidence>
<comment type="catalytic activity">
    <reaction evidence="6 15">
        <text>N-terminal L-arginyl-[protein] + L-leucyl-tRNA(Leu) = N-terminal L-leucyl-L-arginyl-[protein] + tRNA(Leu) + H(+)</text>
        <dbReference type="Rhea" id="RHEA:50416"/>
        <dbReference type="Rhea" id="RHEA-COMP:9613"/>
        <dbReference type="Rhea" id="RHEA-COMP:9622"/>
        <dbReference type="Rhea" id="RHEA-COMP:12672"/>
        <dbReference type="Rhea" id="RHEA-COMP:12673"/>
        <dbReference type="ChEBI" id="CHEBI:15378"/>
        <dbReference type="ChEBI" id="CHEBI:64719"/>
        <dbReference type="ChEBI" id="CHEBI:78442"/>
        <dbReference type="ChEBI" id="CHEBI:78494"/>
        <dbReference type="ChEBI" id="CHEBI:133044"/>
        <dbReference type="EC" id="2.3.2.6"/>
    </reaction>
</comment>